<proteinExistence type="predicted"/>
<protein>
    <submittedName>
        <fullName evidence="1">Uncharacterized protein</fullName>
    </submittedName>
</protein>
<evidence type="ECO:0000313" key="1">
    <source>
        <dbReference type="EMBL" id="KAL1122187.1"/>
    </source>
</evidence>
<reference evidence="1 2" key="1">
    <citation type="submission" date="2024-07" db="EMBL/GenBank/DDBJ databases">
        <title>Chromosome-level genome assembly of the water stick insect Ranatra chinensis (Heteroptera: Nepidae).</title>
        <authorList>
            <person name="Liu X."/>
        </authorList>
    </citation>
    <scope>NUCLEOTIDE SEQUENCE [LARGE SCALE GENOMIC DNA]</scope>
    <source>
        <strain evidence="1">Cailab_2021Rc</strain>
        <tissue evidence="1">Muscle</tissue>
    </source>
</reference>
<dbReference type="AlphaFoldDB" id="A0ABD0YGM0"/>
<dbReference type="EMBL" id="JBFDAA010000014">
    <property type="protein sequence ID" value="KAL1122187.1"/>
    <property type="molecule type" value="Genomic_DNA"/>
</dbReference>
<sequence length="255" mass="28494">MASKRRNMFYGNKKQETTEIVFQVPLERLKRLPISAKCIAGVSIDLSVLLAKHPIKFEKGGKFHVPVSVVSYGHPQEHVPALARHLQLERLRVITAQRKPDQFRFGDPAWWGRSRGGLAVNGVPQSLVGRSPSPSPPGIVTDHRAPLHLSSYLRPQTSHRAIFSFNPTRDPMRQDGGMTAGKGPALPAQFTGLHDIQSQKDGKLHVPVSLVSYCTVITRSHLMLKMAPKHQNMFYQNKKQETTEIGKCDLPSFIK</sequence>
<accession>A0ABD0YGM0</accession>
<organism evidence="1 2">
    <name type="scientific">Ranatra chinensis</name>
    <dbReference type="NCBI Taxonomy" id="642074"/>
    <lineage>
        <taxon>Eukaryota</taxon>
        <taxon>Metazoa</taxon>
        <taxon>Ecdysozoa</taxon>
        <taxon>Arthropoda</taxon>
        <taxon>Hexapoda</taxon>
        <taxon>Insecta</taxon>
        <taxon>Pterygota</taxon>
        <taxon>Neoptera</taxon>
        <taxon>Paraneoptera</taxon>
        <taxon>Hemiptera</taxon>
        <taxon>Heteroptera</taxon>
        <taxon>Panheteroptera</taxon>
        <taxon>Nepomorpha</taxon>
        <taxon>Nepidae</taxon>
        <taxon>Ranatrinae</taxon>
        <taxon>Ranatra</taxon>
    </lineage>
</organism>
<dbReference type="Proteomes" id="UP001558652">
    <property type="component" value="Unassembled WGS sequence"/>
</dbReference>
<keyword evidence="2" id="KW-1185">Reference proteome</keyword>
<evidence type="ECO:0000313" key="2">
    <source>
        <dbReference type="Proteomes" id="UP001558652"/>
    </source>
</evidence>
<comment type="caution">
    <text evidence="1">The sequence shown here is derived from an EMBL/GenBank/DDBJ whole genome shotgun (WGS) entry which is preliminary data.</text>
</comment>
<gene>
    <name evidence="1" type="ORF">AAG570_003592</name>
</gene>
<name>A0ABD0YGM0_9HEMI</name>